<dbReference type="Proteomes" id="UP001163255">
    <property type="component" value="Chromosome"/>
</dbReference>
<feature type="transmembrane region" description="Helical" evidence="1">
    <location>
        <begin position="376"/>
        <end position="397"/>
    </location>
</feature>
<evidence type="ECO:0000256" key="1">
    <source>
        <dbReference type="SAM" id="Phobius"/>
    </source>
</evidence>
<proteinExistence type="predicted"/>
<feature type="transmembrane region" description="Helical" evidence="1">
    <location>
        <begin position="409"/>
        <end position="432"/>
    </location>
</feature>
<dbReference type="RefSeq" id="WP_262596613.1">
    <property type="nucleotide sequence ID" value="NZ_CP103300.1"/>
</dbReference>
<protein>
    <submittedName>
        <fullName evidence="2">Uncharacterized protein</fullName>
    </submittedName>
</protein>
<sequence>MKTTYKRLSLFIHLMLLFSIIKADETSYKNRFEFLKTPHESTALVEDRLKLAGNVGSVFISTLINTEIWLRVCEATGFISGVVSKHQFTGQKQQELQAVQANFCTQLAPLIATTETALVGKVSPWPLPPSWRTLFLGGVVLSAYGSYVHYRDIPIVTAAVMTYLTAEALSRTMASHASTEFIKKKGVTHVIDDDYRLEQYTVLDRITAILTSLIVHEALLYTGVSPIKAGFMSIISGIVVGMLSSMTSPENAGLSEDYASATLFSYGTLVPIGFGALVGVGALAEAEAEAGVGASVRAVAGAGVLALSGALAGGGAGVSALAEARVGDGEGIWASGRDRTKSFFVPLVLVGTGVGAISGAEIGAKAGTKAGAECGAMAGALAGALAGTLAGALAGALAESEVGARVLTLTETIAGVGVGVGVGIGSIIYTGMLAKHSLVLVSASAAATATVLTLINSMSGYTVYGYPLEQSLSETSQTLWKKFYAPMEYLSTLFQ</sequence>
<name>A0ABY6GQN7_9GAMM</name>
<feature type="transmembrane region" description="Helical" evidence="1">
    <location>
        <begin position="218"/>
        <end position="243"/>
    </location>
</feature>
<gene>
    <name evidence="2" type="ORF">NX720_18600</name>
</gene>
<feature type="transmembrane region" description="Helical" evidence="1">
    <location>
        <begin position="263"/>
        <end position="284"/>
    </location>
</feature>
<evidence type="ECO:0000313" key="2">
    <source>
        <dbReference type="EMBL" id="UYM14882.1"/>
    </source>
</evidence>
<feature type="transmembrane region" description="Helical" evidence="1">
    <location>
        <begin position="438"/>
        <end position="455"/>
    </location>
</feature>
<reference evidence="2" key="1">
    <citation type="submission" date="2022-10" db="EMBL/GenBank/DDBJ databases">
        <title>Completed Genome Sequence of two octocoral isolated bacterium, Endozoicomonas euniceicola EF212T and Endozoicomonas gorgoniicola PS125T.</title>
        <authorList>
            <person name="Chiou Y.-J."/>
            <person name="Chen Y.-H."/>
        </authorList>
    </citation>
    <scope>NUCLEOTIDE SEQUENCE</scope>
    <source>
        <strain evidence="2">EF212</strain>
    </source>
</reference>
<feature type="transmembrane region" description="Helical" evidence="1">
    <location>
        <begin position="343"/>
        <end position="364"/>
    </location>
</feature>
<keyword evidence="1" id="KW-0812">Transmembrane</keyword>
<keyword evidence="1" id="KW-0472">Membrane</keyword>
<dbReference type="EMBL" id="CP103300">
    <property type="protein sequence ID" value="UYM14882.1"/>
    <property type="molecule type" value="Genomic_DNA"/>
</dbReference>
<organism evidence="2 3">
    <name type="scientific">Endozoicomonas euniceicola</name>
    <dbReference type="NCBI Taxonomy" id="1234143"/>
    <lineage>
        <taxon>Bacteria</taxon>
        <taxon>Pseudomonadati</taxon>
        <taxon>Pseudomonadota</taxon>
        <taxon>Gammaproteobacteria</taxon>
        <taxon>Oceanospirillales</taxon>
        <taxon>Endozoicomonadaceae</taxon>
        <taxon>Endozoicomonas</taxon>
    </lineage>
</organism>
<feature type="transmembrane region" description="Helical" evidence="1">
    <location>
        <begin position="296"/>
        <end position="322"/>
    </location>
</feature>
<keyword evidence="3" id="KW-1185">Reference proteome</keyword>
<keyword evidence="1" id="KW-1133">Transmembrane helix</keyword>
<accession>A0ABY6GQN7</accession>
<evidence type="ECO:0000313" key="3">
    <source>
        <dbReference type="Proteomes" id="UP001163255"/>
    </source>
</evidence>